<keyword evidence="2" id="KW-1185">Reference proteome</keyword>
<evidence type="ECO:0000313" key="2">
    <source>
        <dbReference type="Proteomes" id="UP001501563"/>
    </source>
</evidence>
<evidence type="ECO:0008006" key="3">
    <source>
        <dbReference type="Google" id="ProtNLM"/>
    </source>
</evidence>
<sequence length="55" mass="6300">MPTITGEVKRQYSDGMRVLRVHRKVQEPCIKVRIVDVNSSRTRTAPNPGWRPAPD</sequence>
<dbReference type="Proteomes" id="UP001501563">
    <property type="component" value="Unassembled WGS sequence"/>
</dbReference>
<evidence type="ECO:0000313" key="1">
    <source>
        <dbReference type="EMBL" id="GAA3898404.1"/>
    </source>
</evidence>
<gene>
    <name evidence="1" type="ORF">GCM10022207_78530</name>
</gene>
<organism evidence="1 2">
    <name type="scientific">Streptomyces lannensis</name>
    <dbReference type="NCBI Taxonomy" id="766498"/>
    <lineage>
        <taxon>Bacteria</taxon>
        <taxon>Bacillati</taxon>
        <taxon>Actinomycetota</taxon>
        <taxon>Actinomycetes</taxon>
        <taxon>Kitasatosporales</taxon>
        <taxon>Streptomycetaceae</taxon>
        <taxon>Streptomyces</taxon>
    </lineage>
</organism>
<name>A0ABP7LFG6_9ACTN</name>
<accession>A0ABP7LFG6</accession>
<reference evidence="2" key="1">
    <citation type="journal article" date="2019" name="Int. J. Syst. Evol. Microbiol.">
        <title>The Global Catalogue of Microorganisms (GCM) 10K type strain sequencing project: providing services to taxonomists for standard genome sequencing and annotation.</title>
        <authorList>
            <consortium name="The Broad Institute Genomics Platform"/>
            <consortium name="The Broad Institute Genome Sequencing Center for Infectious Disease"/>
            <person name="Wu L."/>
            <person name="Ma J."/>
        </authorList>
    </citation>
    <scope>NUCLEOTIDE SEQUENCE [LARGE SCALE GENOMIC DNA]</scope>
    <source>
        <strain evidence="2">JCM 16578</strain>
    </source>
</reference>
<comment type="caution">
    <text evidence="1">The sequence shown here is derived from an EMBL/GenBank/DDBJ whole genome shotgun (WGS) entry which is preliminary data.</text>
</comment>
<dbReference type="EMBL" id="BAAAZA010000039">
    <property type="protein sequence ID" value="GAA3898404.1"/>
    <property type="molecule type" value="Genomic_DNA"/>
</dbReference>
<proteinExistence type="predicted"/>
<protein>
    <recommendedName>
        <fullName evidence="3">Transposase</fullName>
    </recommendedName>
</protein>